<dbReference type="GO" id="GO:0003723">
    <property type="term" value="F:RNA binding"/>
    <property type="evidence" value="ECO:0007669"/>
    <property type="project" value="UniProtKB-UniRule"/>
</dbReference>
<dbReference type="GeneID" id="80877271"/>
<evidence type="ECO:0000313" key="5">
    <source>
        <dbReference type="Proteomes" id="UP001212411"/>
    </source>
</evidence>
<dbReference type="InterPro" id="IPR000504">
    <property type="entry name" value="RRM_dom"/>
</dbReference>
<keyword evidence="5" id="KW-1185">Reference proteome</keyword>
<name>A0AAF0AXB7_9SCHI</name>
<dbReference type="SUPFAM" id="SSF54928">
    <property type="entry name" value="RNA-binding domain, RBD"/>
    <property type="match status" value="2"/>
</dbReference>
<feature type="compositionally biased region" description="Polar residues" evidence="2">
    <location>
        <begin position="347"/>
        <end position="379"/>
    </location>
</feature>
<feature type="region of interest" description="Disordered" evidence="2">
    <location>
        <begin position="497"/>
        <end position="590"/>
    </location>
</feature>
<feature type="compositionally biased region" description="Polar residues" evidence="2">
    <location>
        <begin position="501"/>
        <end position="523"/>
    </location>
</feature>
<organism evidence="4 5">
    <name type="scientific">Schizosaccharomyces osmophilus</name>
    <dbReference type="NCBI Taxonomy" id="2545709"/>
    <lineage>
        <taxon>Eukaryota</taxon>
        <taxon>Fungi</taxon>
        <taxon>Dikarya</taxon>
        <taxon>Ascomycota</taxon>
        <taxon>Taphrinomycotina</taxon>
        <taxon>Schizosaccharomycetes</taxon>
        <taxon>Schizosaccharomycetales</taxon>
        <taxon>Schizosaccharomycetaceae</taxon>
        <taxon>Schizosaccharomyces</taxon>
    </lineage>
</organism>
<gene>
    <name evidence="4" type="ORF">SOMG_03795</name>
</gene>
<evidence type="ECO:0000259" key="3">
    <source>
        <dbReference type="PROSITE" id="PS50102"/>
    </source>
</evidence>
<feature type="compositionally biased region" description="Basic and acidic residues" evidence="2">
    <location>
        <begin position="390"/>
        <end position="401"/>
    </location>
</feature>
<accession>A0AAF0AXB7</accession>
<dbReference type="Proteomes" id="UP001212411">
    <property type="component" value="Chromosome 2"/>
</dbReference>
<dbReference type="RefSeq" id="XP_056038168.1">
    <property type="nucleotide sequence ID" value="XM_056182582.1"/>
</dbReference>
<proteinExistence type="predicted"/>
<feature type="compositionally biased region" description="Polar residues" evidence="2">
    <location>
        <begin position="581"/>
        <end position="590"/>
    </location>
</feature>
<dbReference type="Gene3D" id="3.30.70.330">
    <property type="match status" value="3"/>
</dbReference>
<dbReference type="EMBL" id="CP115612">
    <property type="protein sequence ID" value="WBW73925.1"/>
    <property type="molecule type" value="Genomic_DNA"/>
</dbReference>
<feature type="domain" description="RRM" evidence="3">
    <location>
        <begin position="707"/>
        <end position="780"/>
    </location>
</feature>
<feature type="compositionally biased region" description="Low complexity" evidence="2">
    <location>
        <begin position="560"/>
        <end position="574"/>
    </location>
</feature>
<evidence type="ECO:0000313" key="4">
    <source>
        <dbReference type="EMBL" id="WBW73925.1"/>
    </source>
</evidence>
<dbReference type="PROSITE" id="PS50102">
    <property type="entry name" value="RRM"/>
    <property type="match status" value="1"/>
</dbReference>
<dbReference type="SMART" id="SM00360">
    <property type="entry name" value="RRM"/>
    <property type="match status" value="3"/>
</dbReference>
<feature type="region of interest" description="Disordered" evidence="2">
    <location>
        <begin position="342"/>
        <end position="401"/>
    </location>
</feature>
<dbReference type="InterPro" id="IPR012677">
    <property type="entry name" value="Nucleotide-bd_a/b_plait_sf"/>
</dbReference>
<feature type="compositionally biased region" description="Polar residues" evidence="2">
    <location>
        <begin position="423"/>
        <end position="432"/>
    </location>
</feature>
<feature type="compositionally biased region" description="Basic and acidic residues" evidence="2">
    <location>
        <begin position="538"/>
        <end position="553"/>
    </location>
</feature>
<keyword evidence="1" id="KW-0694">RNA-binding</keyword>
<evidence type="ECO:0000256" key="1">
    <source>
        <dbReference type="PROSITE-ProRule" id="PRU00176"/>
    </source>
</evidence>
<sequence>MQQSSQTLSASNKVLTNHPAIGHVFSPMTYRNPLLPSVFTNIPMGAMQAHMNQNNRNLPYALPKAFPYQKGTTEQAGILANFRMGNITQRPPHPRPVTDTNKTNGEELGNFQVLPYGYWDYRAVLIHNMPAYYNISEFMNLGRFGTLERVVPIYERNQLFLNFLSAADAFDFYNAVRHTDFTFKNQRLIVSTIDIMPLEPSIMEACQQDFVSRNVQITGLPSNFDEAAFFQHVCSLGKAELISVCKNTDSIYVHYLSITDALHCIDSLQSHPYYRNLKSCCFYERCDRYYALDFHVEKTVPSSAFMKPEGVSNKNMLKESSIQNRYTNSFKKSTVHNPVTQLEHKSNANSPPSLSKNVLSENNVTTDTTNNKQCSQPDNVTDADSAPMTESKKFHSKDHTSLKELSNELFPDLESSHQKDSKTLSSEQNISISVPGRHSKTAALQNVTNSSSFASHSHKSKFIEPTNKLTSPINSPVGIGNGDKYASLHLLNDIECPQDGISPNSNNQNITNSTDYDQANEGFSANPEPDVNMNCITQDKDKAISNEDKDNLPKDSTATSNSNSSCEEFSFSNENSRKTTENGFSSVSSSPIDTYTPIKTHFENDITNQSPSTFECFYNTDSPTPLPAKHSDEDSINDFRYLPRLTTELSSSKNSSVLTSPTLVGSPLDTPMKSFADFSEFTALDIMSKPSTDNYLALDLDPCYKNRTLFLSKIHKATKQFEISKLFQGFPIEEVRHFSKKKICFVTFLESYDAKIFLDAHQKQPAYLHGRPVRLEWAKSDNPFTDKLLYAISKGARRSISFETNRLSIPRCELVSIFKKFGDIESFHFSKKTNSGSITYNNIYSAMEVMENLQSHSIFQNATIDFTQEDRHDLLNSRYDKHSSLQGEKNNKFTKGFSIPALQSLSSCFPIHDFNSPLQTKGTDFRPTNCAIISTKA</sequence>
<evidence type="ECO:0000256" key="2">
    <source>
        <dbReference type="SAM" id="MobiDB-lite"/>
    </source>
</evidence>
<feature type="region of interest" description="Disordered" evidence="2">
    <location>
        <begin position="413"/>
        <end position="439"/>
    </location>
</feature>
<dbReference type="AlphaFoldDB" id="A0AAF0AXB7"/>
<dbReference type="InterPro" id="IPR035979">
    <property type="entry name" value="RBD_domain_sf"/>
</dbReference>
<protein>
    <submittedName>
        <fullName evidence="4">Meiotically up-regulated 24 protein</fullName>
    </submittedName>
</protein>
<dbReference type="KEGG" id="som:SOMG_03795"/>
<reference evidence="4 5" key="1">
    <citation type="journal article" date="2023" name="G3 (Bethesda)">
        <title>A high-quality reference genome for the fission yeast Schizosaccharomyces osmophilus.</title>
        <authorList>
            <person name="Jia G.S."/>
            <person name="Zhang W.C."/>
            <person name="Liang Y."/>
            <person name="Liu X.H."/>
            <person name="Rhind N."/>
            <person name="Pidoux A."/>
            <person name="Brysch-Herzberg M."/>
            <person name="Du L.L."/>
        </authorList>
    </citation>
    <scope>NUCLEOTIDE SEQUENCE [LARGE SCALE GENOMIC DNA]</scope>
    <source>
        <strain evidence="4 5">CBS 15793</strain>
    </source>
</reference>